<gene>
    <name evidence="1" type="ORF">GCM10010862_51000</name>
</gene>
<dbReference type="EMBL" id="BSNS01000024">
    <property type="protein sequence ID" value="GLQ57841.1"/>
    <property type="molecule type" value="Genomic_DNA"/>
</dbReference>
<organism evidence="1 2">
    <name type="scientific">Devosia nitrariae</name>
    <dbReference type="NCBI Taxonomy" id="2071872"/>
    <lineage>
        <taxon>Bacteria</taxon>
        <taxon>Pseudomonadati</taxon>
        <taxon>Pseudomonadota</taxon>
        <taxon>Alphaproteobacteria</taxon>
        <taxon>Hyphomicrobiales</taxon>
        <taxon>Devosiaceae</taxon>
        <taxon>Devosia</taxon>
    </lineage>
</organism>
<protein>
    <submittedName>
        <fullName evidence="1">Uncharacterized protein</fullName>
    </submittedName>
</protein>
<comment type="caution">
    <text evidence="1">The sequence shown here is derived from an EMBL/GenBank/DDBJ whole genome shotgun (WGS) entry which is preliminary data.</text>
</comment>
<keyword evidence="2" id="KW-1185">Reference proteome</keyword>
<reference evidence="2" key="1">
    <citation type="journal article" date="2019" name="Int. J. Syst. Evol. Microbiol.">
        <title>The Global Catalogue of Microorganisms (GCM) 10K type strain sequencing project: providing services to taxonomists for standard genome sequencing and annotation.</title>
        <authorList>
            <consortium name="The Broad Institute Genomics Platform"/>
            <consortium name="The Broad Institute Genome Sequencing Center for Infectious Disease"/>
            <person name="Wu L."/>
            <person name="Ma J."/>
        </authorList>
    </citation>
    <scope>NUCLEOTIDE SEQUENCE [LARGE SCALE GENOMIC DNA]</scope>
    <source>
        <strain evidence="2">NBRC 112416</strain>
    </source>
</reference>
<accession>A0ABQ5WE30</accession>
<proteinExistence type="predicted"/>
<evidence type="ECO:0000313" key="1">
    <source>
        <dbReference type="EMBL" id="GLQ57841.1"/>
    </source>
</evidence>
<sequence length="111" mass="12131">MEEAMRTFYTSENGDEWLLVRDEDGVISVVHRPSPSSGGGRHVLDLATFLAQEPHSAQNQSLRSLIGTLLPERTSKNPRKLLLASDQSRELIFGSASGASSCPTLGHFCFD</sequence>
<dbReference type="Proteomes" id="UP001156691">
    <property type="component" value="Unassembled WGS sequence"/>
</dbReference>
<name>A0ABQ5WE30_9HYPH</name>
<evidence type="ECO:0000313" key="2">
    <source>
        <dbReference type="Proteomes" id="UP001156691"/>
    </source>
</evidence>